<feature type="domain" description="AlgX/AlgJ SGNH hydrolase-like" evidence="7">
    <location>
        <begin position="60"/>
        <end position="329"/>
    </location>
</feature>
<dbReference type="Pfam" id="PF16822">
    <property type="entry name" value="ALGX"/>
    <property type="match status" value="1"/>
</dbReference>
<evidence type="ECO:0000256" key="6">
    <source>
        <dbReference type="ARBA" id="ARBA00022841"/>
    </source>
</evidence>
<dbReference type="EMBL" id="JAUSUW010000010">
    <property type="protein sequence ID" value="MDQ0422395.1"/>
    <property type="molecule type" value="Genomic_DNA"/>
</dbReference>
<evidence type="ECO:0000256" key="5">
    <source>
        <dbReference type="ARBA" id="ARBA00022764"/>
    </source>
</evidence>
<comment type="caution">
    <text evidence="8">The sequence shown here is derived from an EMBL/GenBank/DDBJ whole genome shotgun (WGS) entry which is preliminary data.</text>
</comment>
<sequence length="377" mass="42317">MSILLERFRICAARAHNLSLAVSIVSIFGLMAGDALSQEYKYKCEEIEQKSVLSSFGSQVYQGYDGWFFRRYELKSMFEMPDSVVSMFANVNRALASKGTHLILLPMLPKGMAAYDFLPKDGVLADMIFDVRLAREDYRRMTSVLNDVGLDVVNLEEALREDPSFDRNSYYFKRDLHWQPAGARFAANKVAERIESRVSDAMGNVEYTTSGPVEGRLVSSLNLVLNELCQSPVPSEPIELYETKQVVSSLDDLLTEEPVTDTAFLHVVGSSFTDEAKPFAFNDFLRARLRRVVDGFSIAGGGVDQSIYAWAQKSEGLGRKPRFVVWELPNLADLIKLAPEMNRTIVPAIVGSCENEYLIASQKFESSSQIDFDFPDL</sequence>
<evidence type="ECO:0000256" key="1">
    <source>
        <dbReference type="ARBA" id="ARBA00004418"/>
    </source>
</evidence>
<keyword evidence="4" id="KW-0732">Signal</keyword>
<evidence type="ECO:0000256" key="3">
    <source>
        <dbReference type="ARBA" id="ARBA00022679"/>
    </source>
</evidence>
<keyword evidence="6" id="KW-0016">Alginate biosynthesis</keyword>
<keyword evidence="3" id="KW-0808">Transferase</keyword>
<comment type="pathway">
    <text evidence="2">Glycan biosynthesis; alginate biosynthesis.</text>
</comment>
<keyword evidence="5" id="KW-0574">Periplasm</keyword>
<dbReference type="RefSeq" id="WP_307374897.1">
    <property type="nucleotide sequence ID" value="NZ_JAUSUW010000010.1"/>
</dbReference>
<reference evidence="8 9" key="1">
    <citation type="submission" date="2023-07" db="EMBL/GenBank/DDBJ databases">
        <title>Genomic Encyclopedia of Type Strains, Phase IV (KMG-IV): sequencing the most valuable type-strain genomes for metagenomic binning, comparative biology and taxonomic classification.</title>
        <authorList>
            <person name="Goeker M."/>
        </authorList>
    </citation>
    <scope>NUCLEOTIDE SEQUENCE [LARGE SCALE GENOMIC DNA]</scope>
    <source>
        <strain evidence="8 9">DSM 1111</strain>
    </source>
</reference>
<evidence type="ECO:0000313" key="9">
    <source>
        <dbReference type="Proteomes" id="UP001238496"/>
    </source>
</evidence>
<evidence type="ECO:0000313" key="8">
    <source>
        <dbReference type="EMBL" id="MDQ0422395.1"/>
    </source>
</evidence>
<evidence type="ECO:0000256" key="4">
    <source>
        <dbReference type="ARBA" id="ARBA00022729"/>
    </source>
</evidence>
<dbReference type="InterPro" id="IPR031811">
    <property type="entry name" value="ALGX/ALGJ_SGNH-like"/>
</dbReference>
<keyword evidence="9" id="KW-1185">Reference proteome</keyword>
<dbReference type="Proteomes" id="UP001238496">
    <property type="component" value="Unassembled WGS sequence"/>
</dbReference>
<gene>
    <name evidence="8" type="ORF">J2045_003443</name>
</gene>
<accession>A0ABU0GCN8</accession>
<proteinExistence type="predicted"/>
<name>A0ABU0GCN8_9HYPH</name>
<evidence type="ECO:0000256" key="2">
    <source>
        <dbReference type="ARBA" id="ARBA00005182"/>
    </source>
</evidence>
<evidence type="ECO:0000259" key="7">
    <source>
        <dbReference type="Pfam" id="PF16822"/>
    </source>
</evidence>
<protein>
    <recommendedName>
        <fullName evidence="7">AlgX/AlgJ SGNH hydrolase-like domain-containing protein</fullName>
    </recommendedName>
</protein>
<comment type="subcellular location">
    <subcellularLocation>
        <location evidence="1">Periplasm</location>
    </subcellularLocation>
</comment>
<organism evidence="8 9">
    <name type="scientific">Peteryoungia aggregata LMG 23059</name>
    <dbReference type="NCBI Taxonomy" id="1368425"/>
    <lineage>
        <taxon>Bacteria</taxon>
        <taxon>Pseudomonadati</taxon>
        <taxon>Pseudomonadota</taxon>
        <taxon>Alphaproteobacteria</taxon>
        <taxon>Hyphomicrobiales</taxon>
        <taxon>Rhizobiaceae</taxon>
        <taxon>Peteryoungia</taxon>
    </lineage>
</organism>